<keyword evidence="3 6" id="KW-0548">Nucleotidyltransferase</keyword>
<feature type="domain" description="DNA-directed DNA polymerase family B multifunctional" evidence="5">
    <location>
        <begin position="3"/>
        <end position="245"/>
    </location>
</feature>
<dbReference type="Pfam" id="PF00136">
    <property type="entry name" value="DNA_pol_B"/>
    <property type="match status" value="1"/>
</dbReference>
<dbReference type="InterPro" id="IPR006134">
    <property type="entry name" value="DNA-dir_DNA_pol_B_multi_dom"/>
</dbReference>
<dbReference type="GO" id="GO:0000724">
    <property type="term" value="P:double-strand break repair via homologous recombination"/>
    <property type="evidence" value="ECO:0007669"/>
    <property type="project" value="TreeGrafter"/>
</dbReference>
<gene>
    <name evidence="6" type="ORF">MNEG_14732</name>
</gene>
<proteinExistence type="predicted"/>
<dbReference type="AlphaFoldDB" id="A0A0D2LUE3"/>
<dbReference type="InterPro" id="IPR017964">
    <property type="entry name" value="DNA-dir_DNA_pol_B_CS"/>
</dbReference>
<feature type="non-terminal residue" evidence="6">
    <location>
        <position position="248"/>
    </location>
</feature>
<dbReference type="Gene3D" id="1.10.132.60">
    <property type="entry name" value="DNA polymerase family B, C-terminal domain"/>
    <property type="match status" value="1"/>
</dbReference>
<dbReference type="KEGG" id="mng:MNEG_14732"/>
<dbReference type="OrthoDB" id="2414538at2759"/>
<organism evidence="6 7">
    <name type="scientific">Monoraphidium neglectum</name>
    <dbReference type="NCBI Taxonomy" id="145388"/>
    <lineage>
        <taxon>Eukaryota</taxon>
        <taxon>Viridiplantae</taxon>
        <taxon>Chlorophyta</taxon>
        <taxon>core chlorophytes</taxon>
        <taxon>Chlorophyceae</taxon>
        <taxon>CS clade</taxon>
        <taxon>Sphaeropleales</taxon>
        <taxon>Selenastraceae</taxon>
        <taxon>Monoraphidium</taxon>
    </lineage>
</organism>
<dbReference type="InterPro" id="IPR042087">
    <property type="entry name" value="DNA_pol_B_thumb"/>
</dbReference>
<reference evidence="6 7" key="1">
    <citation type="journal article" date="2013" name="BMC Genomics">
        <title>Reconstruction of the lipid metabolism for the microalga Monoraphidium neglectum from its genome sequence reveals characteristics suitable for biofuel production.</title>
        <authorList>
            <person name="Bogen C."/>
            <person name="Al-Dilaimi A."/>
            <person name="Albersmeier A."/>
            <person name="Wichmann J."/>
            <person name="Grundmann M."/>
            <person name="Rupp O."/>
            <person name="Lauersen K.J."/>
            <person name="Blifernez-Klassen O."/>
            <person name="Kalinowski J."/>
            <person name="Goesmann A."/>
            <person name="Mussgnug J.H."/>
            <person name="Kruse O."/>
        </authorList>
    </citation>
    <scope>NUCLEOTIDE SEQUENCE [LARGE SCALE GENOMIC DNA]</scope>
    <source>
        <strain evidence="6 7">SAG 48.87</strain>
    </source>
</reference>
<dbReference type="InterPro" id="IPR023211">
    <property type="entry name" value="DNA_pol_palm_dom_sf"/>
</dbReference>
<dbReference type="GO" id="GO:0003887">
    <property type="term" value="F:DNA-directed DNA polymerase activity"/>
    <property type="evidence" value="ECO:0007669"/>
    <property type="project" value="UniProtKB-KW"/>
</dbReference>
<dbReference type="PROSITE" id="PS00116">
    <property type="entry name" value="DNA_POLYMERASE_B"/>
    <property type="match status" value="1"/>
</dbReference>
<evidence type="ECO:0000313" key="7">
    <source>
        <dbReference type="Proteomes" id="UP000054498"/>
    </source>
</evidence>
<dbReference type="SUPFAM" id="SSF56672">
    <property type="entry name" value="DNA/RNA polymerases"/>
    <property type="match status" value="1"/>
</dbReference>
<name>A0A0D2LUE3_9CHLO</name>
<evidence type="ECO:0000256" key="4">
    <source>
        <dbReference type="ARBA" id="ARBA00022932"/>
    </source>
</evidence>
<evidence type="ECO:0000256" key="1">
    <source>
        <dbReference type="ARBA" id="ARBA00012417"/>
    </source>
</evidence>
<dbReference type="EC" id="2.7.7.7" evidence="1"/>
<dbReference type="Proteomes" id="UP000054498">
    <property type="component" value="Unassembled WGS sequence"/>
</dbReference>
<dbReference type="PANTHER" id="PTHR45812:SF1">
    <property type="entry name" value="DNA POLYMERASE ZETA CATALYTIC SUBUNIT"/>
    <property type="match status" value="1"/>
</dbReference>
<dbReference type="GO" id="GO:0016035">
    <property type="term" value="C:zeta DNA polymerase complex"/>
    <property type="evidence" value="ECO:0007669"/>
    <property type="project" value="InterPro"/>
</dbReference>
<dbReference type="PANTHER" id="PTHR45812">
    <property type="entry name" value="DNA POLYMERASE ZETA CATALYTIC SUBUNIT"/>
    <property type="match status" value="1"/>
</dbReference>
<dbReference type="GO" id="GO:0042276">
    <property type="term" value="P:error-prone translesion synthesis"/>
    <property type="evidence" value="ECO:0007669"/>
    <property type="project" value="TreeGrafter"/>
</dbReference>
<keyword evidence="7" id="KW-1185">Reference proteome</keyword>
<dbReference type="STRING" id="145388.A0A0D2LUE3"/>
<evidence type="ECO:0000259" key="5">
    <source>
        <dbReference type="Pfam" id="PF00136"/>
    </source>
</evidence>
<dbReference type="InterPro" id="IPR043502">
    <property type="entry name" value="DNA/RNA_pol_sf"/>
</dbReference>
<evidence type="ECO:0000256" key="2">
    <source>
        <dbReference type="ARBA" id="ARBA00022679"/>
    </source>
</evidence>
<dbReference type="GO" id="GO:0000166">
    <property type="term" value="F:nucleotide binding"/>
    <property type="evidence" value="ECO:0007669"/>
    <property type="project" value="InterPro"/>
</dbReference>
<keyword evidence="2 6" id="KW-0808">Transferase</keyword>
<accession>A0A0D2LUE3</accession>
<dbReference type="FunFam" id="1.10.132.60:FF:000007">
    <property type="entry name" value="DNA polymerase"/>
    <property type="match status" value="1"/>
</dbReference>
<dbReference type="GO" id="GO:0003677">
    <property type="term" value="F:DNA binding"/>
    <property type="evidence" value="ECO:0007669"/>
    <property type="project" value="InterPro"/>
</dbReference>
<evidence type="ECO:0000313" key="6">
    <source>
        <dbReference type="EMBL" id="KIY93231.1"/>
    </source>
</evidence>
<dbReference type="EMBL" id="KK104940">
    <property type="protein sequence ID" value="KIY93231.1"/>
    <property type="molecule type" value="Genomic_DNA"/>
</dbReference>
<evidence type="ECO:0000256" key="3">
    <source>
        <dbReference type="ARBA" id="ARBA00022695"/>
    </source>
</evidence>
<dbReference type="RefSeq" id="XP_013892251.1">
    <property type="nucleotide sequence ID" value="XM_014036797.1"/>
</dbReference>
<dbReference type="InterPro" id="IPR030559">
    <property type="entry name" value="PolZ_Rev3"/>
</dbReference>
<dbReference type="GeneID" id="25732323"/>
<dbReference type="GO" id="GO:0005634">
    <property type="term" value="C:nucleus"/>
    <property type="evidence" value="ECO:0007669"/>
    <property type="project" value="TreeGrafter"/>
</dbReference>
<dbReference type="Gene3D" id="3.90.1600.10">
    <property type="entry name" value="Palm domain of DNA polymerase"/>
    <property type="match status" value="1"/>
</dbReference>
<protein>
    <recommendedName>
        <fullName evidence="1">DNA-directed DNA polymerase</fullName>
        <ecNumber evidence="1">2.7.7.7</ecNumber>
    </recommendedName>
</protein>
<sequence length="248" mass="27407">MAELADSIVQTGRQTLENAIRLVESHPDWRARVVYGDTDSLFVLLPGRTREQAFKIGNEIAEAVTAANPRPVTLRLDKIYHPCVLQTKKRYVGFLYESPAQAAPVFDAKGIETVRRDGCPAVSKMLESVLRVLFSTADLSLVRSYCARQWAKILANRVSLQDFVFCKEVRLGTYSVNAATLPPAAVVAARAMAADPRAEPRHGERVPYVVVYGEPNARLVDLAVAPHALLASEGRLRLNGTYYITRQA</sequence>
<keyword evidence="4" id="KW-0239">DNA-directed DNA polymerase</keyword>